<accession>A0ABN8PFM4</accession>
<feature type="compositionally biased region" description="Basic and acidic residues" evidence="2">
    <location>
        <begin position="76"/>
        <end position="89"/>
    </location>
</feature>
<evidence type="ECO:0000313" key="4">
    <source>
        <dbReference type="Proteomes" id="UP001159405"/>
    </source>
</evidence>
<keyword evidence="4" id="KW-1185">Reference proteome</keyword>
<reference evidence="3 4" key="1">
    <citation type="submission" date="2022-05" db="EMBL/GenBank/DDBJ databases">
        <authorList>
            <consortium name="Genoscope - CEA"/>
            <person name="William W."/>
        </authorList>
    </citation>
    <scope>NUCLEOTIDE SEQUENCE [LARGE SCALE GENOMIC DNA]</scope>
</reference>
<dbReference type="EMBL" id="CALNXK010000069">
    <property type="protein sequence ID" value="CAH3142616.1"/>
    <property type="molecule type" value="Genomic_DNA"/>
</dbReference>
<evidence type="ECO:0000256" key="2">
    <source>
        <dbReference type="SAM" id="MobiDB-lite"/>
    </source>
</evidence>
<feature type="coiled-coil region" evidence="1">
    <location>
        <begin position="98"/>
        <end position="138"/>
    </location>
</feature>
<organism evidence="3 4">
    <name type="scientific">Porites lobata</name>
    <dbReference type="NCBI Taxonomy" id="104759"/>
    <lineage>
        <taxon>Eukaryota</taxon>
        <taxon>Metazoa</taxon>
        <taxon>Cnidaria</taxon>
        <taxon>Anthozoa</taxon>
        <taxon>Hexacorallia</taxon>
        <taxon>Scleractinia</taxon>
        <taxon>Fungiina</taxon>
        <taxon>Poritidae</taxon>
        <taxon>Porites</taxon>
    </lineage>
</organism>
<protein>
    <submittedName>
        <fullName evidence="3">Uncharacterized protein</fullName>
    </submittedName>
</protein>
<sequence>MVDVNNLHLVKDETMILKDIIEQYREAFSTYYEELTQEKDKDHEHAHYKDKVEDMMAYLHPLHAWISQAEARLSDQLDGRSSKGSERSSKASSRLSARDRERVRLAELKAERLMLKRKQALRAAGEELELEMEIAKTEAREKTLSEIDKEHEAPPSTWLKSTFSGCLLYTYCVKVCSKIVT</sequence>
<gene>
    <name evidence="3" type="ORF">PLOB_00042483</name>
</gene>
<evidence type="ECO:0000313" key="3">
    <source>
        <dbReference type="EMBL" id="CAH3142616.1"/>
    </source>
</evidence>
<keyword evidence="1" id="KW-0175">Coiled coil</keyword>
<comment type="caution">
    <text evidence="3">The sequence shown here is derived from an EMBL/GenBank/DDBJ whole genome shotgun (WGS) entry which is preliminary data.</text>
</comment>
<name>A0ABN8PFM4_9CNID</name>
<feature type="region of interest" description="Disordered" evidence="2">
    <location>
        <begin position="76"/>
        <end position="98"/>
    </location>
</feature>
<proteinExistence type="predicted"/>
<evidence type="ECO:0000256" key="1">
    <source>
        <dbReference type="SAM" id="Coils"/>
    </source>
</evidence>
<dbReference type="Proteomes" id="UP001159405">
    <property type="component" value="Unassembled WGS sequence"/>
</dbReference>